<comment type="caution">
    <text evidence="1">The sequence shown here is derived from an EMBL/GenBank/DDBJ whole genome shotgun (WGS) entry which is preliminary data.</text>
</comment>
<name>A0A8J5D535_CHIOP</name>
<reference evidence="1" key="1">
    <citation type="submission" date="2020-07" db="EMBL/GenBank/DDBJ databases">
        <title>The High-quality genome of the commercially important snow crab, Chionoecetes opilio.</title>
        <authorList>
            <person name="Jeong J.-H."/>
            <person name="Ryu S."/>
        </authorList>
    </citation>
    <scope>NUCLEOTIDE SEQUENCE</scope>
    <source>
        <strain evidence="1">MADBK_172401_WGS</strain>
        <tissue evidence="1">Digestive gland</tissue>
    </source>
</reference>
<evidence type="ECO:0000313" key="2">
    <source>
        <dbReference type="Proteomes" id="UP000770661"/>
    </source>
</evidence>
<dbReference type="EMBL" id="JACEEZ010001411">
    <property type="protein sequence ID" value="KAG0729255.1"/>
    <property type="molecule type" value="Genomic_DNA"/>
</dbReference>
<protein>
    <submittedName>
        <fullName evidence="1">Uncharacterized protein</fullName>
    </submittedName>
</protein>
<organism evidence="1 2">
    <name type="scientific">Chionoecetes opilio</name>
    <name type="common">Atlantic snow crab</name>
    <name type="synonym">Cancer opilio</name>
    <dbReference type="NCBI Taxonomy" id="41210"/>
    <lineage>
        <taxon>Eukaryota</taxon>
        <taxon>Metazoa</taxon>
        <taxon>Ecdysozoa</taxon>
        <taxon>Arthropoda</taxon>
        <taxon>Crustacea</taxon>
        <taxon>Multicrustacea</taxon>
        <taxon>Malacostraca</taxon>
        <taxon>Eumalacostraca</taxon>
        <taxon>Eucarida</taxon>
        <taxon>Decapoda</taxon>
        <taxon>Pleocyemata</taxon>
        <taxon>Brachyura</taxon>
        <taxon>Eubrachyura</taxon>
        <taxon>Majoidea</taxon>
        <taxon>Majidae</taxon>
        <taxon>Chionoecetes</taxon>
    </lineage>
</organism>
<dbReference type="AlphaFoldDB" id="A0A8J5D535"/>
<dbReference type="OrthoDB" id="7387685at2759"/>
<keyword evidence="2" id="KW-1185">Reference proteome</keyword>
<evidence type="ECO:0000313" key="1">
    <source>
        <dbReference type="EMBL" id="KAG0729255.1"/>
    </source>
</evidence>
<gene>
    <name evidence="1" type="ORF">GWK47_030715</name>
</gene>
<dbReference type="Proteomes" id="UP000770661">
    <property type="component" value="Unassembled WGS sequence"/>
</dbReference>
<sequence length="191" mass="21075">MHDLGLSVSYDRVLHLENHLATAVCEDMKRKGVVCPVQLRFQLFTVGALDNIDHNPSSTTATGSFHGTGISLFQFPNSSNMGQSQSEISLALLKNTTQDHRLPENFTTVPAVALRKESVAVPRTSYDIRPISGHLDKARDKENKWLEHAILLMGKEELVREMLLPGLLTTPPVKRAPLTCSLQSLSSCRSS</sequence>
<accession>A0A8J5D535</accession>
<proteinExistence type="predicted"/>
<dbReference type="PANTHER" id="PTHR47018">
    <property type="entry name" value="CXC DOMAIN-CONTAINING PROTEIN-RELATED"/>
    <property type="match status" value="1"/>
</dbReference>